<evidence type="ECO:0000313" key="3">
    <source>
        <dbReference type="Proteomes" id="UP001519272"/>
    </source>
</evidence>
<keyword evidence="3" id="KW-1185">Reference proteome</keyword>
<evidence type="ECO:0000256" key="1">
    <source>
        <dbReference type="SAM" id="Phobius"/>
    </source>
</evidence>
<keyword evidence="1" id="KW-0472">Membrane</keyword>
<keyword evidence="1" id="KW-1133">Transmembrane helix</keyword>
<gene>
    <name evidence="2" type="ORF">J2Z32_002772</name>
</gene>
<dbReference type="EMBL" id="JAGGKG010000013">
    <property type="protein sequence ID" value="MBP1906123.1"/>
    <property type="molecule type" value="Genomic_DNA"/>
</dbReference>
<proteinExistence type="predicted"/>
<comment type="caution">
    <text evidence="2">The sequence shown here is derived from an EMBL/GenBank/DDBJ whole genome shotgun (WGS) entry which is preliminary data.</text>
</comment>
<evidence type="ECO:0000313" key="2">
    <source>
        <dbReference type="EMBL" id="MBP1906123.1"/>
    </source>
</evidence>
<name>A0ABS4FU62_9BACL</name>
<organism evidence="2 3">
    <name type="scientific">Paenibacillus turicensis</name>
    <dbReference type="NCBI Taxonomy" id="160487"/>
    <lineage>
        <taxon>Bacteria</taxon>
        <taxon>Bacillati</taxon>
        <taxon>Bacillota</taxon>
        <taxon>Bacilli</taxon>
        <taxon>Bacillales</taxon>
        <taxon>Paenibacillaceae</taxon>
        <taxon>Paenibacillus</taxon>
    </lineage>
</organism>
<dbReference type="Proteomes" id="UP001519272">
    <property type="component" value="Unassembled WGS sequence"/>
</dbReference>
<protein>
    <submittedName>
        <fullName evidence="2">Uncharacterized protein</fullName>
    </submittedName>
</protein>
<keyword evidence="1" id="KW-0812">Transmembrane</keyword>
<reference evidence="2 3" key="1">
    <citation type="submission" date="2021-03" db="EMBL/GenBank/DDBJ databases">
        <title>Genomic Encyclopedia of Type Strains, Phase IV (KMG-IV): sequencing the most valuable type-strain genomes for metagenomic binning, comparative biology and taxonomic classification.</title>
        <authorList>
            <person name="Goeker M."/>
        </authorList>
    </citation>
    <scope>NUCLEOTIDE SEQUENCE [LARGE SCALE GENOMIC DNA]</scope>
    <source>
        <strain evidence="2 3">DSM 14349</strain>
    </source>
</reference>
<feature type="transmembrane region" description="Helical" evidence="1">
    <location>
        <begin position="29"/>
        <end position="51"/>
    </location>
</feature>
<accession>A0ABS4FU62</accession>
<sequence length="56" mass="6087">MGESSSCNPISLMSVNVGVVKGQEVWSDYLPAIVISGLITLLLLWMAVVVLKRKKL</sequence>